<comment type="caution">
    <text evidence="1">The sequence shown here is derived from an EMBL/GenBank/DDBJ whole genome shotgun (WGS) entry which is preliminary data.</text>
</comment>
<dbReference type="CDD" id="cd12148">
    <property type="entry name" value="fungal_TF_MHR"/>
    <property type="match status" value="1"/>
</dbReference>
<keyword evidence="2" id="KW-1185">Reference proteome</keyword>
<dbReference type="AlphaFoldDB" id="A0A9P9IRP0"/>
<proteinExistence type="predicted"/>
<accession>A0A9P9IRP0</accession>
<reference evidence="1" key="1">
    <citation type="journal article" date="2021" name="Nat. Commun.">
        <title>Genetic determinants of endophytism in the Arabidopsis root mycobiome.</title>
        <authorList>
            <person name="Mesny F."/>
            <person name="Miyauchi S."/>
            <person name="Thiergart T."/>
            <person name="Pickel B."/>
            <person name="Atanasova L."/>
            <person name="Karlsson M."/>
            <person name="Huettel B."/>
            <person name="Barry K.W."/>
            <person name="Haridas S."/>
            <person name="Chen C."/>
            <person name="Bauer D."/>
            <person name="Andreopoulos W."/>
            <person name="Pangilinan J."/>
            <person name="LaButti K."/>
            <person name="Riley R."/>
            <person name="Lipzen A."/>
            <person name="Clum A."/>
            <person name="Drula E."/>
            <person name="Henrissat B."/>
            <person name="Kohler A."/>
            <person name="Grigoriev I.V."/>
            <person name="Martin F.M."/>
            <person name="Hacquard S."/>
        </authorList>
    </citation>
    <scope>NUCLEOTIDE SEQUENCE</scope>
    <source>
        <strain evidence="1">MPI-CAGE-CH-0243</strain>
    </source>
</reference>
<sequence>MRTMREQDAVEPFYRVGVGGDVEAVLSYVKDGYLLLQLRLVPKTQFRYKLPYRRDVPASLLVSGSPYSRKTTVTDRQYFASPTEFVASEYESQYVIPYHAAVFVEPRLENTKPSEWTTISMNYALMRELLATYFTHEYHLLPVFQKDYFLEDIANAKLSVLSLYCIVLLHEYFESFQLLGTRDLAHRFLAEAKRIWETQAIDGRNQNVASTQAAMIINIVYSLCALDKLGHVYDLQGIAIAQNLRLFDGSAHIKSERLRNARDFTTEICKSYSLSQTVSPSYYGHVFKAVSDFRVILNGLERDINFLMRQYYIRHGFGDTDVYLTSPLSKLGFMYFQSINGQMSQQERDYIRSTLLLVLKKLRDQGRNHGIARTVYLVLRNQLRSE</sequence>
<gene>
    <name evidence="1" type="ORF">B0J11DRAFT_604110</name>
</gene>
<dbReference type="PANTHER" id="PTHR47256">
    <property type="entry name" value="ZN(II)2CYS6 TRANSCRIPTION FACTOR (EUROFUNG)-RELATED"/>
    <property type="match status" value="1"/>
</dbReference>
<dbReference type="OrthoDB" id="426882at2759"/>
<dbReference type="InterPro" id="IPR053187">
    <property type="entry name" value="Notoamide_regulator"/>
</dbReference>
<dbReference type="Proteomes" id="UP000700596">
    <property type="component" value="Unassembled WGS sequence"/>
</dbReference>
<organism evidence="1 2">
    <name type="scientific">Dendryphion nanum</name>
    <dbReference type="NCBI Taxonomy" id="256645"/>
    <lineage>
        <taxon>Eukaryota</taxon>
        <taxon>Fungi</taxon>
        <taxon>Dikarya</taxon>
        <taxon>Ascomycota</taxon>
        <taxon>Pezizomycotina</taxon>
        <taxon>Dothideomycetes</taxon>
        <taxon>Pleosporomycetidae</taxon>
        <taxon>Pleosporales</taxon>
        <taxon>Torulaceae</taxon>
        <taxon>Dendryphion</taxon>
    </lineage>
</organism>
<evidence type="ECO:0000313" key="1">
    <source>
        <dbReference type="EMBL" id="KAH7128720.1"/>
    </source>
</evidence>
<evidence type="ECO:0000313" key="2">
    <source>
        <dbReference type="Proteomes" id="UP000700596"/>
    </source>
</evidence>
<dbReference type="PANTHER" id="PTHR47256:SF1">
    <property type="entry name" value="ZN(II)2CYS6 TRANSCRIPTION FACTOR (EUROFUNG)"/>
    <property type="match status" value="1"/>
</dbReference>
<name>A0A9P9IRP0_9PLEO</name>
<protein>
    <submittedName>
        <fullName evidence="1">Uncharacterized protein</fullName>
    </submittedName>
</protein>
<dbReference type="EMBL" id="JAGMWT010000005">
    <property type="protein sequence ID" value="KAH7128720.1"/>
    <property type="molecule type" value="Genomic_DNA"/>
</dbReference>